<dbReference type="SUPFAM" id="SSF102114">
    <property type="entry name" value="Radical SAM enzymes"/>
    <property type="match status" value="1"/>
</dbReference>
<dbReference type="Proteomes" id="UP000054845">
    <property type="component" value="Unassembled WGS sequence"/>
</dbReference>
<dbReference type="InterPro" id="IPR006638">
    <property type="entry name" value="Elp3/MiaA/NifB-like_rSAM"/>
</dbReference>
<dbReference type="PANTHER" id="PTHR10949:SF0">
    <property type="entry name" value="LIPOYL SYNTHASE, MITOCHONDRIAL"/>
    <property type="match status" value="1"/>
</dbReference>
<evidence type="ECO:0000256" key="1">
    <source>
        <dbReference type="ARBA" id="ARBA00004173"/>
    </source>
</evidence>
<evidence type="ECO:0000256" key="10">
    <source>
        <dbReference type="SAM" id="MobiDB-lite"/>
    </source>
</evidence>
<keyword evidence="7 9" id="KW-0411">Iron-sulfur</keyword>
<dbReference type="SFLD" id="SFLDG01058">
    <property type="entry name" value="lipoyl_synthase_like"/>
    <property type="match status" value="1"/>
</dbReference>
<dbReference type="InterPro" id="IPR007197">
    <property type="entry name" value="rSAM"/>
</dbReference>
<dbReference type="AlphaFoldDB" id="A0A0P1BDS8"/>
<dbReference type="FunFam" id="3.20.20.70:FF:000036">
    <property type="entry name" value="Lipoyl synthase, mitochondrial"/>
    <property type="match status" value="1"/>
</dbReference>
<feature type="compositionally biased region" description="Low complexity" evidence="10">
    <location>
        <begin position="43"/>
        <end position="53"/>
    </location>
</feature>
<keyword evidence="5 9" id="KW-0479">Metal-binding</keyword>
<evidence type="ECO:0000256" key="4">
    <source>
        <dbReference type="ARBA" id="ARBA00022691"/>
    </source>
</evidence>
<dbReference type="NCBIfam" id="TIGR00510">
    <property type="entry name" value="lipA"/>
    <property type="match status" value="1"/>
</dbReference>
<dbReference type="InterPro" id="IPR013785">
    <property type="entry name" value="Aldolase_TIM"/>
</dbReference>
<keyword evidence="13" id="KW-1185">Reference proteome</keyword>
<feature type="binding site" evidence="9">
    <location>
        <position position="136"/>
    </location>
    <ligand>
        <name>[4Fe-4S] cluster</name>
        <dbReference type="ChEBI" id="CHEBI:49883"/>
        <label>1</label>
    </ligand>
</feature>
<feature type="compositionally biased region" description="Low complexity" evidence="10">
    <location>
        <begin position="1"/>
        <end position="20"/>
    </location>
</feature>
<dbReference type="Pfam" id="PF16881">
    <property type="entry name" value="LIAS_N"/>
    <property type="match status" value="1"/>
</dbReference>
<comment type="similarity">
    <text evidence="9">Belongs to the radical SAM superfamily. Lipoyl synthase family.</text>
</comment>
<dbReference type="NCBIfam" id="NF004019">
    <property type="entry name" value="PRK05481.1"/>
    <property type="match status" value="1"/>
</dbReference>
<dbReference type="SMART" id="SM00729">
    <property type="entry name" value="Elp3"/>
    <property type="match status" value="1"/>
</dbReference>
<dbReference type="GO" id="GO:0051539">
    <property type="term" value="F:4 iron, 4 sulfur cluster binding"/>
    <property type="evidence" value="ECO:0007669"/>
    <property type="project" value="UniProtKB-UniRule"/>
</dbReference>
<dbReference type="GO" id="GO:0016992">
    <property type="term" value="F:lipoate synthase activity"/>
    <property type="evidence" value="ECO:0007669"/>
    <property type="project" value="UniProtKB-UniRule"/>
</dbReference>
<organism evidence="12 13">
    <name type="scientific">Ceraceosorus bombacis</name>
    <dbReference type="NCBI Taxonomy" id="401625"/>
    <lineage>
        <taxon>Eukaryota</taxon>
        <taxon>Fungi</taxon>
        <taxon>Dikarya</taxon>
        <taxon>Basidiomycota</taxon>
        <taxon>Ustilaginomycotina</taxon>
        <taxon>Exobasidiomycetes</taxon>
        <taxon>Ceraceosorales</taxon>
        <taxon>Ceraceosoraceae</taxon>
        <taxon>Ceraceosorus</taxon>
    </lineage>
</organism>
<feature type="domain" description="Radical SAM core" evidence="11">
    <location>
        <begin position="146"/>
        <end position="365"/>
    </location>
</feature>
<name>A0A0P1BDS8_9BASI</name>
<reference evidence="12 13" key="1">
    <citation type="submission" date="2014-09" db="EMBL/GenBank/DDBJ databases">
        <authorList>
            <person name="Magalhaes I.L.F."/>
            <person name="Oliveira U."/>
            <person name="Santos F.R."/>
            <person name="Vidigal T.H.D.A."/>
            <person name="Brescovit A.D."/>
            <person name="Santos A.J."/>
        </authorList>
    </citation>
    <scope>NUCLEOTIDE SEQUENCE [LARGE SCALE GENOMIC DNA]</scope>
</reference>
<evidence type="ECO:0000256" key="3">
    <source>
        <dbReference type="ARBA" id="ARBA00022679"/>
    </source>
</evidence>
<dbReference type="InterPro" id="IPR058240">
    <property type="entry name" value="rSAM_sf"/>
</dbReference>
<dbReference type="SFLD" id="SFLDS00029">
    <property type="entry name" value="Radical_SAM"/>
    <property type="match status" value="1"/>
</dbReference>
<sequence>MLARSSTSRAVAVATGTASRLAPPSIQLRRLATEVPSKDEDASSSSSSSSSPSQPLPAHSAVPLSRLEALRARLASDSPTSLDLISPSSRISMGRTSDARLPAHLRTKIPTGSNFTKIKKDVRSLGLATVCEEARCPNIGECWGGEKGTSTATIMLMGDTCTRACRFCSVKTSRAPTPVDPHEPENVSEAISRWGLGYIVLTSVDRDDMPDGGSQHIASTISRIKSKSPSTLVEALVPDFQGKKHDIERVAKSGLDVFAHNIETVESTTPSVRDRRAGYRQTLEVLRFAKEVRPSLITKTSIMLGCGEEDGEVEQTLQDLRAHGVDVVTLGQYMRPTKRHMKVSAYVDPAKFKHWEERAKELGFLYVASGPLVRSSYRAGEYFIENVIKKRRSEGTNAPHLGSEPSTASRSTSSQPSF</sequence>
<accession>A0A0P1BDS8</accession>
<dbReference type="STRING" id="401625.A0A0P1BDS8"/>
<dbReference type="GO" id="GO:0005739">
    <property type="term" value="C:mitochondrion"/>
    <property type="evidence" value="ECO:0007669"/>
    <property type="project" value="UniProtKB-SubCell"/>
</dbReference>
<dbReference type="Pfam" id="PF04055">
    <property type="entry name" value="Radical_SAM"/>
    <property type="match status" value="1"/>
</dbReference>
<dbReference type="InterPro" id="IPR031691">
    <property type="entry name" value="LIAS_N"/>
</dbReference>
<dbReference type="NCBIfam" id="NF009544">
    <property type="entry name" value="PRK12928.1"/>
    <property type="match status" value="1"/>
</dbReference>
<proteinExistence type="inferred from homology"/>
<keyword evidence="6 9" id="KW-0408">Iron</keyword>
<dbReference type="GO" id="GO:0009249">
    <property type="term" value="P:protein lipoylation"/>
    <property type="evidence" value="ECO:0007669"/>
    <property type="project" value="UniProtKB-UniRule"/>
</dbReference>
<evidence type="ECO:0000256" key="5">
    <source>
        <dbReference type="ARBA" id="ARBA00022723"/>
    </source>
</evidence>
<feature type="region of interest" description="Disordered" evidence="10">
    <location>
        <begin position="393"/>
        <end position="418"/>
    </location>
</feature>
<feature type="binding site" evidence="9">
    <location>
        <position position="131"/>
    </location>
    <ligand>
        <name>[4Fe-4S] cluster</name>
        <dbReference type="ChEBI" id="CHEBI:49883"/>
        <label>1</label>
    </ligand>
</feature>
<keyword evidence="4 9" id="KW-0949">S-adenosyl-L-methionine</keyword>
<keyword evidence="2 9" id="KW-0004">4Fe-4S</keyword>
<dbReference type="EMBL" id="CCYA01000240">
    <property type="protein sequence ID" value="CEH14276.1"/>
    <property type="molecule type" value="Genomic_DNA"/>
</dbReference>
<protein>
    <recommendedName>
        <fullName evidence="9">Lipoyl synthase, mitochondrial</fullName>
        <ecNumber evidence="9">2.8.1.8</ecNumber>
    </recommendedName>
    <alternativeName>
        <fullName evidence="9">Lipoate synthase</fullName>
        <shortName evidence="9">LS</shortName>
        <shortName evidence="9">Lip-syn</shortName>
    </alternativeName>
    <alternativeName>
        <fullName evidence="9">Lipoic acid synthase</fullName>
    </alternativeName>
</protein>
<dbReference type="CDD" id="cd01335">
    <property type="entry name" value="Radical_SAM"/>
    <property type="match status" value="1"/>
</dbReference>
<keyword evidence="9" id="KW-0496">Mitochondrion</keyword>
<evidence type="ECO:0000256" key="8">
    <source>
        <dbReference type="ARBA" id="ARBA00047326"/>
    </source>
</evidence>
<dbReference type="Gene3D" id="3.20.20.70">
    <property type="entry name" value="Aldolase class I"/>
    <property type="match status" value="1"/>
</dbReference>
<evidence type="ECO:0000256" key="9">
    <source>
        <dbReference type="HAMAP-Rule" id="MF_03123"/>
    </source>
</evidence>
<feature type="binding site" evidence="9">
    <location>
        <position position="142"/>
    </location>
    <ligand>
        <name>[4Fe-4S] cluster</name>
        <dbReference type="ChEBI" id="CHEBI:49883"/>
        <label>1</label>
    </ligand>
</feature>
<evidence type="ECO:0000256" key="2">
    <source>
        <dbReference type="ARBA" id="ARBA00022485"/>
    </source>
</evidence>
<feature type="binding site" evidence="9">
    <location>
        <position position="161"/>
    </location>
    <ligand>
        <name>[4Fe-4S] cluster</name>
        <dbReference type="ChEBI" id="CHEBI:49883"/>
        <label>2</label>
        <note>4Fe-4S-S-AdoMet</note>
    </ligand>
</feature>
<dbReference type="GO" id="GO:0046872">
    <property type="term" value="F:metal ion binding"/>
    <property type="evidence" value="ECO:0007669"/>
    <property type="project" value="UniProtKB-KW"/>
</dbReference>
<comment type="cofactor">
    <cofactor evidence="9">
        <name>[4Fe-4S] cluster</name>
        <dbReference type="ChEBI" id="CHEBI:49883"/>
    </cofactor>
    <text evidence="9">Binds 2 [4Fe-4S] clusters per subunit. One cluster is coordinated with 3 cysteines and an exchangeable S-adenosyl-L-methionine.</text>
</comment>
<dbReference type="OrthoDB" id="3231at2759"/>
<evidence type="ECO:0000256" key="6">
    <source>
        <dbReference type="ARBA" id="ARBA00023004"/>
    </source>
</evidence>
<feature type="region of interest" description="Disordered" evidence="10">
    <location>
        <begin position="1"/>
        <end position="61"/>
    </location>
</feature>
<feature type="binding site" evidence="9">
    <location>
        <position position="376"/>
    </location>
    <ligand>
        <name>[4Fe-4S] cluster</name>
        <dbReference type="ChEBI" id="CHEBI:49883"/>
        <label>1</label>
    </ligand>
</feature>
<evidence type="ECO:0000313" key="12">
    <source>
        <dbReference type="EMBL" id="CEH14276.1"/>
    </source>
</evidence>
<comment type="subcellular location">
    <subcellularLocation>
        <location evidence="1 9">Mitochondrion</location>
    </subcellularLocation>
</comment>
<dbReference type="PROSITE" id="PS51918">
    <property type="entry name" value="RADICAL_SAM"/>
    <property type="match status" value="1"/>
</dbReference>
<feature type="binding site" evidence="9">
    <location>
        <position position="165"/>
    </location>
    <ligand>
        <name>[4Fe-4S] cluster</name>
        <dbReference type="ChEBI" id="CHEBI:49883"/>
        <label>2</label>
        <note>4Fe-4S-S-AdoMet</note>
    </ligand>
</feature>
<dbReference type="InterPro" id="IPR003698">
    <property type="entry name" value="Lipoyl_synth"/>
</dbReference>
<comment type="function">
    <text evidence="9">Catalyzes the radical-mediated insertion of two sulfur atoms into the C-6 and C-8 positions of the octanoyl moiety bound to the lipoyl domains of lipoate-dependent enzymes, thereby converting the octanoylated domains into lipoylated derivatives.</text>
</comment>
<keyword evidence="3 9" id="KW-0808">Transferase</keyword>
<dbReference type="PANTHER" id="PTHR10949">
    <property type="entry name" value="LIPOYL SYNTHASE"/>
    <property type="match status" value="1"/>
</dbReference>
<evidence type="ECO:0000313" key="13">
    <source>
        <dbReference type="Proteomes" id="UP000054845"/>
    </source>
</evidence>
<feature type="binding site" evidence="9">
    <location>
        <position position="168"/>
    </location>
    <ligand>
        <name>[4Fe-4S] cluster</name>
        <dbReference type="ChEBI" id="CHEBI:49883"/>
        <label>2</label>
        <note>4Fe-4S-S-AdoMet</note>
    </ligand>
</feature>
<dbReference type="EC" id="2.8.1.8" evidence="9"/>
<evidence type="ECO:0000259" key="11">
    <source>
        <dbReference type="PROSITE" id="PS51918"/>
    </source>
</evidence>
<dbReference type="UniPathway" id="UPA00538">
    <property type="reaction ID" value="UER00593"/>
</dbReference>
<feature type="compositionally biased region" description="Low complexity" evidence="10">
    <location>
        <begin position="403"/>
        <end position="418"/>
    </location>
</feature>
<comment type="catalytic activity">
    <reaction evidence="8 9">
        <text>[[Fe-S] cluster scaffold protein carrying a second [4Fe-4S](2+) cluster] + N(6)-octanoyl-L-lysyl-[protein] + 2 oxidized [2Fe-2S]-[ferredoxin] + 2 S-adenosyl-L-methionine + 4 H(+) = [[Fe-S] cluster scaffold protein] + N(6)-[(R)-dihydrolipoyl]-L-lysyl-[protein] + 4 Fe(3+) + 2 hydrogen sulfide + 2 5'-deoxyadenosine + 2 L-methionine + 2 reduced [2Fe-2S]-[ferredoxin]</text>
        <dbReference type="Rhea" id="RHEA:16585"/>
        <dbReference type="Rhea" id="RHEA-COMP:9928"/>
        <dbReference type="Rhea" id="RHEA-COMP:10000"/>
        <dbReference type="Rhea" id="RHEA-COMP:10001"/>
        <dbReference type="Rhea" id="RHEA-COMP:10475"/>
        <dbReference type="Rhea" id="RHEA-COMP:14568"/>
        <dbReference type="Rhea" id="RHEA-COMP:14569"/>
        <dbReference type="ChEBI" id="CHEBI:15378"/>
        <dbReference type="ChEBI" id="CHEBI:17319"/>
        <dbReference type="ChEBI" id="CHEBI:29034"/>
        <dbReference type="ChEBI" id="CHEBI:29919"/>
        <dbReference type="ChEBI" id="CHEBI:33722"/>
        <dbReference type="ChEBI" id="CHEBI:33737"/>
        <dbReference type="ChEBI" id="CHEBI:33738"/>
        <dbReference type="ChEBI" id="CHEBI:57844"/>
        <dbReference type="ChEBI" id="CHEBI:59789"/>
        <dbReference type="ChEBI" id="CHEBI:78809"/>
        <dbReference type="ChEBI" id="CHEBI:83100"/>
        <dbReference type="EC" id="2.8.1.8"/>
    </reaction>
</comment>
<dbReference type="HAMAP" id="MF_00206">
    <property type="entry name" value="Lipoyl_synth"/>
    <property type="match status" value="1"/>
</dbReference>
<dbReference type="SFLD" id="SFLDF00271">
    <property type="entry name" value="lipoyl_synthase"/>
    <property type="match status" value="1"/>
</dbReference>
<comment type="pathway">
    <text evidence="9">Protein modification; protein lipoylation via endogenous pathway; protein N(6)-(lipoyl)lysine from octanoyl-[acyl-carrier-protein]: step 2/2.</text>
</comment>
<evidence type="ECO:0000256" key="7">
    <source>
        <dbReference type="ARBA" id="ARBA00023014"/>
    </source>
</evidence>